<evidence type="ECO:0000313" key="11">
    <source>
        <dbReference type="EnsemblMetazoa" id="XP_020907271.1"/>
    </source>
</evidence>
<feature type="transmembrane region" description="Helical" evidence="9">
    <location>
        <begin position="283"/>
        <end position="304"/>
    </location>
</feature>
<comment type="subcellular location">
    <subcellularLocation>
        <location evidence="1">Membrane</location>
        <topology evidence="1">Multi-pass membrane protein</topology>
    </subcellularLocation>
</comment>
<dbReference type="GO" id="GO:0004930">
    <property type="term" value="F:G protein-coupled receptor activity"/>
    <property type="evidence" value="ECO:0007669"/>
    <property type="project" value="UniProtKB-KW"/>
</dbReference>
<dbReference type="Gene3D" id="1.20.1070.10">
    <property type="entry name" value="Rhodopsin 7-helix transmembrane proteins"/>
    <property type="match status" value="1"/>
</dbReference>
<dbReference type="PANTHER" id="PTHR45695:SF9">
    <property type="entry name" value="LEUCOKININ RECEPTOR"/>
    <property type="match status" value="1"/>
</dbReference>
<dbReference type="RefSeq" id="XP_020907271.1">
    <property type="nucleotide sequence ID" value="XM_021051612.2"/>
</dbReference>
<protein>
    <recommendedName>
        <fullName evidence="10">G-protein coupled receptors family 1 profile domain-containing protein</fullName>
    </recommendedName>
</protein>
<accession>A0A913XPH1</accession>
<organism evidence="11 12">
    <name type="scientific">Exaiptasia diaphana</name>
    <name type="common">Tropical sea anemone</name>
    <name type="synonym">Aiptasia pulchella</name>
    <dbReference type="NCBI Taxonomy" id="2652724"/>
    <lineage>
        <taxon>Eukaryota</taxon>
        <taxon>Metazoa</taxon>
        <taxon>Cnidaria</taxon>
        <taxon>Anthozoa</taxon>
        <taxon>Hexacorallia</taxon>
        <taxon>Actiniaria</taxon>
        <taxon>Aiptasiidae</taxon>
        <taxon>Exaiptasia</taxon>
    </lineage>
</organism>
<evidence type="ECO:0000256" key="5">
    <source>
        <dbReference type="ARBA" id="ARBA00023136"/>
    </source>
</evidence>
<evidence type="ECO:0000256" key="8">
    <source>
        <dbReference type="RuleBase" id="RU000688"/>
    </source>
</evidence>
<keyword evidence="6 8" id="KW-0675">Receptor</keyword>
<keyword evidence="12" id="KW-1185">Reference proteome</keyword>
<feature type="transmembrane region" description="Helical" evidence="9">
    <location>
        <begin position="74"/>
        <end position="93"/>
    </location>
</feature>
<dbReference type="PRINTS" id="PR00237">
    <property type="entry name" value="GPCRRHODOPSN"/>
</dbReference>
<dbReference type="OrthoDB" id="10053194at2759"/>
<keyword evidence="5 9" id="KW-0472">Membrane</keyword>
<dbReference type="Proteomes" id="UP000887567">
    <property type="component" value="Unplaced"/>
</dbReference>
<evidence type="ECO:0000256" key="2">
    <source>
        <dbReference type="ARBA" id="ARBA00022692"/>
    </source>
</evidence>
<feature type="transmembrane region" description="Helical" evidence="9">
    <location>
        <begin position="41"/>
        <end position="62"/>
    </location>
</feature>
<comment type="similarity">
    <text evidence="8">Belongs to the G-protein coupled receptor 1 family.</text>
</comment>
<dbReference type="OMA" id="FMLPNQV"/>
<proteinExistence type="inferred from homology"/>
<dbReference type="GeneID" id="110245331"/>
<keyword evidence="7 8" id="KW-0807">Transducer</keyword>
<evidence type="ECO:0000256" key="7">
    <source>
        <dbReference type="ARBA" id="ARBA00023224"/>
    </source>
</evidence>
<keyword evidence="3 9" id="KW-1133">Transmembrane helix</keyword>
<evidence type="ECO:0000256" key="9">
    <source>
        <dbReference type="SAM" id="Phobius"/>
    </source>
</evidence>
<dbReference type="EnsemblMetazoa" id="XM_021051612.2">
    <property type="protein sequence ID" value="XP_020907271.1"/>
    <property type="gene ID" value="LOC110245331"/>
</dbReference>
<feature type="transmembrane region" description="Helical" evidence="9">
    <location>
        <begin position="153"/>
        <end position="174"/>
    </location>
</feature>
<feature type="domain" description="G-protein coupled receptors family 1 profile" evidence="10">
    <location>
        <begin position="54"/>
        <end position="338"/>
    </location>
</feature>
<sequence length="412" mass="47193">MERPRVMATSTGTTLAANITKMSTNTANKQVSSGGFESTKITFYFVILFCSTFGNGMLVYIISSTRKMRTATNYLILNLAICDFLTPILSIPFDFALEENNHQWMYGVFMCKFLSPAATFTVTSSALNLAIISLDRYRNIMHPYKPRLTSKQITCSICGLYCVSALCVAPYIYVLRLKGESCLEVWGHFLYRQIYTLFLFLVQYALPLVFMAVMYSLALFHLYHSSGRTQKMRLQKKQHEFKRSDGCIEGTCEKPRPLLRSLSIRSTSILRAHTKANKRATKMFLTVVTVFTIFMLPNQVVWLWSDFGGGLQSNSFNKTVIICWLFTYANCVSNPIIFAVFSNDFRYGFLKVFHRSSYKNYFDSNSVIERRNSAAIRIKDNDNNTGVTHVTDLSDRTAVKPPKRYFKRTTYC</sequence>
<evidence type="ECO:0000259" key="10">
    <source>
        <dbReference type="PROSITE" id="PS50262"/>
    </source>
</evidence>
<dbReference type="PROSITE" id="PS50262">
    <property type="entry name" value="G_PROTEIN_RECEP_F1_2"/>
    <property type="match status" value="1"/>
</dbReference>
<reference evidence="11" key="1">
    <citation type="submission" date="2022-11" db="UniProtKB">
        <authorList>
            <consortium name="EnsemblMetazoa"/>
        </authorList>
    </citation>
    <scope>IDENTIFICATION</scope>
</reference>
<dbReference type="PANTHER" id="PTHR45695">
    <property type="entry name" value="LEUCOKININ RECEPTOR-RELATED"/>
    <property type="match status" value="1"/>
</dbReference>
<evidence type="ECO:0000256" key="1">
    <source>
        <dbReference type="ARBA" id="ARBA00004141"/>
    </source>
</evidence>
<keyword evidence="2 8" id="KW-0812">Transmembrane</keyword>
<dbReference type="AlphaFoldDB" id="A0A913XPH1"/>
<dbReference type="InterPro" id="IPR000276">
    <property type="entry name" value="GPCR_Rhodpsn"/>
</dbReference>
<evidence type="ECO:0000256" key="6">
    <source>
        <dbReference type="ARBA" id="ARBA00023170"/>
    </source>
</evidence>
<feature type="transmembrane region" description="Helical" evidence="9">
    <location>
        <begin position="319"/>
        <end position="341"/>
    </location>
</feature>
<feature type="transmembrane region" description="Helical" evidence="9">
    <location>
        <begin position="113"/>
        <end position="132"/>
    </location>
</feature>
<dbReference type="KEGG" id="epa:110245331"/>
<dbReference type="GO" id="GO:0005886">
    <property type="term" value="C:plasma membrane"/>
    <property type="evidence" value="ECO:0007669"/>
    <property type="project" value="TreeGrafter"/>
</dbReference>
<dbReference type="SUPFAM" id="SSF81321">
    <property type="entry name" value="Family A G protein-coupled receptor-like"/>
    <property type="match status" value="1"/>
</dbReference>
<feature type="transmembrane region" description="Helical" evidence="9">
    <location>
        <begin position="194"/>
        <end position="223"/>
    </location>
</feature>
<evidence type="ECO:0000256" key="4">
    <source>
        <dbReference type="ARBA" id="ARBA00023040"/>
    </source>
</evidence>
<evidence type="ECO:0000313" key="12">
    <source>
        <dbReference type="Proteomes" id="UP000887567"/>
    </source>
</evidence>
<keyword evidence="4 8" id="KW-0297">G-protein coupled receptor</keyword>
<dbReference type="PROSITE" id="PS00237">
    <property type="entry name" value="G_PROTEIN_RECEP_F1_1"/>
    <property type="match status" value="1"/>
</dbReference>
<name>A0A913XPH1_EXADI</name>
<dbReference type="Pfam" id="PF00001">
    <property type="entry name" value="7tm_1"/>
    <property type="match status" value="1"/>
</dbReference>
<evidence type="ECO:0000256" key="3">
    <source>
        <dbReference type="ARBA" id="ARBA00022989"/>
    </source>
</evidence>
<dbReference type="InterPro" id="IPR017452">
    <property type="entry name" value="GPCR_Rhodpsn_7TM"/>
</dbReference>
<dbReference type="CDD" id="cd00637">
    <property type="entry name" value="7tm_classA_rhodopsin-like"/>
    <property type="match status" value="1"/>
</dbReference>